<dbReference type="EMBL" id="JBBNAG010000008">
    <property type="protein sequence ID" value="KAK9112556.1"/>
    <property type="molecule type" value="Genomic_DNA"/>
</dbReference>
<feature type="region of interest" description="Disordered" evidence="1">
    <location>
        <begin position="1"/>
        <end position="56"/>
    </location>
</feature>
<gene>
    <name evidence="2" type="ORF">Scep_020075</name>
</gene>
<sequence>MAEIALKGDTAMDGDHVTTREAVEPVQASNPEKRRGGGANKAERRRDRGGRKKEGRTDCLNGREWASVCARRRRLSSLAGVRGGTWNVVLCGGPVVRRKACGDGQRRSRRDLRRRRGGRSKRHERKEAERSVGGVEVKKETEAQSCFDRICRYSFDCSARFEHVIIALQLKETKLELRDQTRNIAEM</sequence>
<name>A0AAP0NQH2_9MAGN</name>
<protein>
    <submittedName>
        <fullName evidence="2">Uncharacterized protein</fullName>
    </submittedName>
</protein>
<feature type="compositionally biased region" description="Basic residues" evidence="1">
    <location>
        <begin position="107"/>
        <end position="124"/>
    </location>
</feature>
<feature type="region of interest" description="Disordered" evidence="1">
    <location>
        <begin position="102"/>
        <end position="133"/>
    </location>
</feature>
<organism evidence="2 3">
    <name type="scientific">Stephania cephalantha</name>
    <dbReference type="NCBI Taxonomy" id="152367"/>
    <lineage>
        <taxon>Eukaryota</taxon>
        <taxon>Viridiplantae</taxon>
        <taxon>Streptophyta</taxon>
        <taxon>Embryophyta</taxon>
        <taxon>Tracheophyta</taxon>
        <taxon>Spermatophyta</taxon>
        <taxon>Magnoliopsida</taxon>
        <taxon>Ranunculales</taxon>
        <taxon>Menispermaceae</taxon>
        <taxon>Menispermoideae</taxon>
        <taxon>Cissampelideae</taxon>
        <taxon>Stephania</taxon>
    </lineage>
</organism>
<feature type="compositionally biased region" description="Basic and acidic residues" evidence="1">
    <location>
        <begin position="13"/>
        <end position="23"/>
    </location>
</feature>
<feature type="compositionally biased region" description="Basic and acidic residues" evidence="1">
    <location>
        <begin position="31"/>
        <end position="46"/>
    </location>
</feature>
<proteinExistence type="predicted"/>
<evidence type="ECO:0000313" key="3">
    <source>
        <dbReference type="Proteomes" id="UP001419268"/>
    </source>
</evidence>
<keyword evidence="3" id="KW-1185">Reference proteome</keyword>
<accession>A0AAP0NQH2</accession>
<evidence type="ECO:0000313" key="2">
    <source>
        <dbReference type="EMBL" id="KAK9112556.1"/>
    </source>
</evidence>
<dbReference type="AlphaFoldDB" id="A0AAP0NQH2"/>
<evidence type="ECO:0000256" key="1">
    <source>
        <dbReference type="SAM" id="MobiDB-lite"/>
    </source>
</evidence>
<dbReference type="Proteomes" id="UP001419268">
    <property type="component" value="Unassembled WGS sequence"/>
</dbReference>
<comment type="caution">
    <text evidence="2">The sequence shown here is derived from an EMBL/GenBank/DDBJ whole genome shotgun (WGS) entry which is preliminary data.</text>
</comment>
<reference evidence="2 3" key="1">
    <citation type="submission" date="2024-01" db="EMBL/GenBank/DDBJ databases">
        <title>Genome assemblies of Stephania.</title>
        <authorList>
            <person name="Yang L."/>
        </authorList>
    </citation>
    <scope>NUCLEOTIDE SEQUENCE [LARGE SCALE GENOMIC DNA]</scope>
    <source>
        <strain evidence="2">JXDWG</strain>
        <tissue evidence="2">Leaf</tissue>
    </source>
</reference>